<dbReference type="RefSeq" id="XP_036626118.1">
    <property type="nucleotide sequence ID" value="XM_036771497.1"/>
</dbReference>
<dbReference type="GeneID" id="59371692"/>
<dbReference type="OrthoDB" id="3250770at2759"/>
<dbReference type="Proteomes" id="UP000623687">
    <property type="component" value="Unassembled WGS sequence"/>
</dbReference>
<feature type="signal peptide" evidence="2">
    <location>
        <begin position="1"/>
        <end position="18"/>
    </location>
</feature>
<evidence type="ECO:0000313" key="4">
    <source>
        <dbReference type="Proteomes" id="UP000623687"/>
    </source>
</evidence>
<evidence type="ECO:0000256" key="1">
    <source>
        <dbReference type="SAM" id="MobiDB-lite"/>
    </source>
</evidence>
<evidence type="ECO:0000313" key="3">
    <source>
        <dbReference type="EMBL" id="KAF7419264.1"/>
    </source>
</evidence>
<organism evidence="3 4">
    <name type="scientific">Pleurotus ostreatus</name>
    <name type="common">Oyster mushroom</name>
    <name type="synonym">White-rot fungus</name>
    <dbReference type="NCBI Taxonomy" id="5322"/>
    <lineage>
        <taxon>Eukaryota</taxon>
        <taxon>Fungi</taxon>
        <taxon>Dikarya</taxon>
        <taxon>Basidiomycota</taxon>
        <taxon>Agaricomycotina</taxon>
        <taxon>Agaricomycetes</taxon>
        <taxon>Agaricomycetidae</taxon>
        <taxon>Agaricales</taxon>
        <taxon>Pleurotineae</taxon>
        <taxon>Pleurotaceae</taxon>
        <taxon>Pleurotus</taxon>
    </lineage>
</organism>
<dbReference type="EMBL" id="JACETU010000010">
    <property type="protein sequence ID" value="KAF7419264.1"/>
    <property type="molecule type" value="Genomic_DNA"/>
</dbReference>
<proteinExistence type="predicted"/>
<dbReference type="VEuPathDB" id="FungiDB:PC9H_001851"/>
<dbReference type="AlphaFoldDB" id="A0A8H6ZKM4"/>
<accession>A0A8H6ZKM4</accession>
<feature type="chain" id="PRO_5034339474" evidence="2">
    <location>
        <begin position="19"/>
        <end position="208"/>
    </location>
</feature>
<reference evidence="3" key="1">
    <citation type="submission" date="2019-07" db="EMBL/GenBank/DDBJ databases">
        <authorList>
            <person name="Palmer J.M."/>
        </authorList>
    </citation>
    <scope>NUCLEOTIDE SEQUENCE</scope>
    <source>
        <strain evidence="3">PC9</strain>
    </source>
</reference>
<gene>
    <name evidence="3" type="ORF">PC9H_001851</name>
</gene>
<comment type="caution">
    <text evidence="3">The sequence shown here is derived from an EMBL/GenBank/DDBJ whole genome shotgun (WGS) entry which is preliminary data.</text>
</comment>
<keyword evidence="4" id="KW-1185">Reference proteome</keyword>
<sequence length="208" mass="22889">MRPSCALFLAAYAVYTSASLYPTTPVSATAWIAGTSHWTTWIDDKTSPRLSNIGQVTINMYSENDTLARNVSPTKRKHKVHIPKYTYSEDSKFFLRFTSRRPRLTVYTAMFDVLPFPDTAKAEALAPADLMTLSAPPTTSNATATPTSSNNASPAETTIYAAPLPKGERPGNTNTNGDHASRRIDVEKLKFRIVFVLWPALIGISMSL</sequence>
<evidence type="ECO:0000256" key="2">
    <source>
        <dbReference type="SAM" id="SignalP"/>
    </source>
</evidence>
<name>A0A8H6ZKM4_PLEOS</name>
<keyword evidence="2" id="KW-0732">Signal</keyword>
<feature type="region of interest" description="Disordered" evidence="1">
    <location>
        <begin position="136"/>
        <end position="155"/>
    </location>
</feature>
<protein>
    <submittedName>
        <fullName evidence="3">Uncharacterized protein</fullName>
    </submittedName>
</protein>